<proteinExistence type="predicted"/>
<dbReference type="Pfam" id="PF00753">
    <property type="entry name" value="Lactamase_B"/>
    <property type="match status" value="1"/>
</dbReference>
<dbReference type="InterPro" id="IPR050855">
    <property type="entry name" value="NDM-1-like"/>
</dbReference>
<feature type="domain" description="Metallo-beta-lactamase" evidence="1">
    <location>
        <begin position="18"/>
        <end position="221"/>
    </location>
</feature>
<dbReference type="PANTHER" id="PTHR42951">
    <property type="entry name" value="METALLO-BETA-LACTAMASE DOMAIN-CONTAINING"/>
    <property type="match status" value="1"/>
</dbReference>
<dbReference type="SUPFAM" id="SSF56281">
    <property type="entry name" value="Metallo-hydrolase/oxidoreductase"/>
    <property type="match status" value="1"/>
</dbReference>
<keyword evidence="2" id="KW-0378">Hydrolase</keyword>
<dbReference type="SMART" id="SM00849">
    <property type="entry name" value="Lactamase_B"/>
    <property type="match status" value="1"/>
</dbReference>
<reference evidence="2 3" key="1">
    <citation type="submission" date="2019-12" db="EMBL/GenBank/DDBJ databases">
        <title>Sequence classification of anaerobic respiratory reductive dehalogenases: First we see many, then we see few.</title>
        <authorList>
            <person name="Molenda O."/>
            <person name="Puentes Jacome L.A."/>
            <person name="Cao X."/>
            <person name="Nesbo C.L."/>
            <person name="Tang S."/>
            <person name="Morson N."/>
            <person name="Patron J."/>
            <person name="Lomheim L."/>
            <person name="Wishart D.S."/>
            <person name="Edwards E.A."/>
        </authorList>
    </citation>
    <scope>NUCLEOTIDE SEQUENCE [LARGE SCALE GENOMIC DNA]</scope>
    <source>
        <strain evidence="2 3">12DCA</strain>
    </source>
</reference>
<dbReference type="EMBL" id="CP046996">
    <property type="protein sequence ID" value="QGZ99910.1"/>
    <property type="molecule type" value="Genomic_DNA"/>
</dbReference>
<dbReference type="PANTHER" id="PTHR42951:SF15">
    <property type="entry name" value="METALLO-BETA-LACTAMASE SUPERFAMILY PROTEIN"/>
    <property type="match status" value="1"/>
</dbReference>
<dbReference type="Proteomes" id="UP000430508">
    <property type="component" value="Chromosome"/>
</dbReference>
<accession>A0A857DGS1</accession>
<dbReference type="InterPro" id="IPR036866">
    <property type="entry name" value="RibonucZ/Hydroxyglut_hydro"/>
</dbReference>
<evidence type="ECO:0000313" key="2">
    <source>
        <dbReference type="EMBL" id="QGZ99910.1"/>
    </source>
</evidence>
<dbReference type="AlphaFoldDB" id="A0A857DGS1"/>
<evidence type="ECO:0000313" key="3">
    <source>
        <dbReference type="Proteomes" id="UP000430508"/>
    </source>
</evidence>
<dbReference type="InterPro" id="IPR001279">
    <property type="entry name" value="Metallo-B-lactamas"/>
</dbReference>
<dbReference type="GO" id="GO:0016787">
    <property type="term" value="F:hydrolase activity"/>
    <property type="evidence" value="ECO:0007669"/>
    <property type="project" value="UniProtKB-KW"/>
</dbReference>
<protein>
    <submittedName>
        <fullName evidence="2">MBL fold metallo-hydrolase</fullName>
    </submittedName>
</protein>
<name>A0A857DGS1_9FIRM</name>
<dbReference type="RefSeq" id="WP_068883705.1">
    <property type="nucleotide sequence ID" value="NZ_CP046996.1"/>
</dbReference>
<dbReference type="CDD" id="cd07721">
    <property type="entry name" value="yflN-like_MBL-fold"/>
    <property type="match status" value="1"/>
</dbReference>
<evidence type="ECO:0000259" key="1">
    <source>
        <dbReference type="SMART" id="SM00849"/>
    </source>
</evidence>
<organism evidence="2 3">
    <name type="scientific">Dehalobacter restrictus</name>
    <dbReference type="NCBI Taxonomy" id="55583"/>
    <lineage>
        <taxon>Bacteria</taxon>
        <taxon>Bacillati</taxon>
        <taxon>Bacillota</taxon>
        <taxon>Clostridia</taxon>
        <taxon>Eubacteriales</taxon>
        <taxon>Desulfitobacteriaceae</taxon>
        <taxon>Dehalobacter</taxon>
    </lineage>
</organism>
<dbReference type="Gene3D" id="3.60.15.10">
    <property type="entry name" value="Ribonuclease Z/Hydroxyacylglutathione hydrolase-like"/>
    <property type="match status" value="1"/>
</dbReference>
<sequence length="241" mass="26907">MKIADRVEMLEIDGNDRLINPVFIWDDHNRILIDAGFPGQVQLFSDAIGSAGFDIKDLTHIIITHQDIDHTGSVLDILKIAPNAKVLSHEKEVPYLQGELPPVKTAALKQTFANMPEKKRAYFERFEAAIKNTKFKIDESLTDGQLFPFGELGIEIVHTPGHTLGHICLYIKESKLLIAGDAIIIEDGNLKVPILTADIPMATMSLKKLLPYDIEQVVYYHGGLRRGDINQEIGKITISSR</sequence>
<gene>
    <name evidence="2" type="ORF">GQ588_04240</name>
</gene>